<evidence type="ECO:0000313" key="6">
    <source>
        <dbReference type="Proteomes" id="UP001057877"/>
    </source>
</evidence>
<organism evidence="5 6">
    <name type="scientific">Paenibacillus spongiae</name>
    <dbReference type="NCBI Taxonomy" id="2909671"/>
    <lineage>
        <taxon>Bacteria</taxon>
        <taxon>Bacillati</taxon>
        <taxon>Bacillota</taxon>
        <taxon>Bacilli</taxon>
        <taxon>Bacillales</taxon>
        <taxon>Paenibacillaceae</taxon>
        <taxon>Paenibacillus</taxon>
    </lineage>
</organism>
<dbReference type="SUPFAM" id="SSF51215">
    <property type="entry name" value="Regulatory protein AraC"/>
    <property type="match status" value="1"/>
</dbReference>
<feature type="domain" description="HTH araC/xylS-type" evidence="4">
    <location>
        <begin position="195"/>
        <end position="293"/>
    </location>
</feature>
<dbReference type="InterPro" id="IPR037923">
    <property type="entry name" value="HTH-like"/>
</dbReference>
<dbReference type="PANTHER" id="PTHR43280">
    <property type="entry name" value="ARAC-FAMILY TRANSCRIPTIONAL REGULATOR"/>
    <property type="match status" value="1"/>
</dbReference>
<reference evidence="5" key="1">
    <citation type="submission" date="2022-01" db="EMBL/GenBank/DDBJ databases">
        <title>Paenibacillus spongiae sp. nov., isolated from marine sponge.</title>
        <authorList>
            <person name="Li Z."/>
            <person name="Zhang M."/>
        </authorList>
    </citation>
    <scope>NUCLEOTIDE SEQUENCE</scope>
    <source>
        <strain evidence="5">PHS-Z3</strain>
    </source>
</reference>
<dbReference type="SUPFAM" id="SSF46689">
    <property type="entry name" value="Homeodomain-like"/>
    <property type="match status" value="2"/>
</dbReference>
<dbReference type="Pfam" id="PF02311">
    <property type="entry name" value="AraC_binding"/>
    <property type="match status" value="1"/>
</dbReference>
<gene>
    <name evidence="5" type="ORF">L1F29_29695</name>
</gene>
<dbReference type="InterPro" id="IPR014710">
    <property type="entry name" value="RmlC-like_jellyroll"/>
</dbReference>
<dbReference type="InterPro" id="IPR018060">
    <property type="entry name" value="HTH_AraC"/>
</dbReference>
<keyword evidence="2" id="KW-0238">DNA-binding</keyword>
<evidence type="ECO:0000256" key="1">
    <source>
        <dbReference type="ARBA" id="ARBA00023015"/>
    </source>
</evidence>
<keyword evidence="6" id="KW-1185">Reference proteome</keyword>
<evidence type="ECO:0000256" key="2">
    <source>
        <dbReference type="ARBA" id="ARBA00023125"/>
    </source>
</evidence>
<evidence type="ECO:0000259" key="4">
    <source>
        <dbReference type="PROSITE" id="PS01124"/>
    </source>
</evidence>
<dbReference type="InterPro" id="IPR009057">
    <property type="entry name" value="Homeodomain-like_sf"/>
</dbReference>
<dbReference type="InterPro" id="IPR020449">
    <property type="entry name" value="Tscrpt_reg_AraC-type_HTH"/>
</dbReference>
<evidence type="ECO:0000256" key="3">
    <source>
        <dbReference type="ARBA" id="ARBA00023163"/>
    </source>
</evidence>
<dbReference type="PANTHER" id="PTHR43280:SF2">
    <property type="entry name" value="HTH-TYPE TRANSCRIPTIONAL REGULATOR EXSA"/>
    <property type="match status" value="1"/>
</dbReference>
<accession>A0ABY5S9T2</accession>
<dbReference type="Proteomes" id="UP001057877">
    <property type="component" value="Chromosome"/>
</dbReference>
<keyword evidence="3" id="KW-0804">Transcription</keyword>
<proteinExistence type="predicted"/>
<dbReference type="PROSITE" id="PS00041">
    <property type="entry name" value="HTH_ARAC_FAMILY_1"/>
    <property type="match status" value="1"/>
</dbReference>
<dbReference type="Pfam" id="PF12833">
    <property type="entry name" value="HTH_18"/>
    <property type="match status" value="1"/>
</dbReference>
<name>A0ABY5S9T2_9BACL</name>
<dbReference type="InterPro" id="IPR003313">
    <property type="entry name" value="AraC-bd"/>
</dbReference>
<evidence type="ECO:0000313" key="5">
    <source>
        <dbReference type="EMBL" id="UVI29545.1"/>
    </source>
</evidence>
<dbReference type="Gene3D" id="2.60.120.10">
    <property type="entry name" value="Jelly Rolls"/>
    <property type="match status" value="1"/>
</dbReference>
<protein>
    <submittedName>
        <fullName evidence="5">AraC family transcriptional regulator</fullName>
    </submittedName>
</protein>
<dbReference type="PRINTS" id="PR00032">
    <property type="entry name" value="HTHARAC"/>
</dbReference>
<keyword evidence="1" id="KW-0805">Transcription regulation</keyword>
<sequence length="300" mass="34880">MLQTSFFTFDNCAAFPGRSTSGILHKKYNIEFHEHDFYEINIVTKGGGVHYVNKRCFEIAEGDVFVIPPGYQHAYSNKEDLTVYHLIIREGFFTKHHHELSALPEYVMMFRVEPTLRKDHEFVSFLKLNDSQSEELKPLLSKVLLESEQHHQETSLTLNYLTLSVITLLCRYYREQHSNFMGQKSNTDSLYHSITNSISFIYQNYMNVISLEDLLRVSSMSRSTFMRVFKIATGTSANQFINEYRVNCSKRMILDTNLSITEIGVAVGFYDSSHFVRTFKKICGITPMNYRRLYSNKVGL</sequence>
<dbReference type="InterPro" id="IPR018062">
    <property type="entry name" value="HTH_AraC-typ_CS"/>
</dbReference>
<dbReference type="Gene3D" id="1.10.10.60">
    <property type="entry name" value="Homeodomain-like"/>
    <property type="match status" value="2"/>
</dbReference>
<dbReference type="PROSITE" id="PS01124">
    <property type="entry name" value="HTH_ARAC_FAMILY_2"/>
    <property type="match status" value="1"/>
</dbReference>
<dbReference type="SMART" id="SM00342">
    <property type="entry name" value="HTH_ARAC"/>
    <property type="match status" value="1"/>
</dbReference>
<dbReference type="EMBL" id="CP091430">
    <property type="protein sequence ID" value="UVI29545.1"/>
    <property type="molecule type" value="Genomic_DNA"/>
</dbReference>
<dbReference type="RefSeq" id="WP_258385634.1">
    <property type="nucleotide sequence ID" value="NZ_CP091430.1"/>
</dbReference>